<evidence type="ECO:0000256" key="5">
    <source>
        <dbReference type="SAM" id="Phobius"/>
    </source>
</evidence>
<dbReference type="PANTHER" id="PTHR10846:SF8">
    <property type="entry name" value="INNER MEMBRANE PROTEIN YRBG"/>
    <property type="match status" value="1"/>
</dbReference>
<accession>A0ABW5B2F0</accession>
<dbReference type="InterPro" id="IPR004837">
    <property type="entry name" value="NaCa_Exmemb"/>
</dbReference>
<feature type="domain" description="Sodium/calcium exchanger membrane region" evidence="6">
    <location>
        <begin position="170"/>
        <end position="310"/>
    </location>
</feature>
<evidence type="ECO:0000259" key="6">
    <source>
        <dbReference type="Pfam" id="PF01699"/>
    </source>
</evidence>
<comment type="caution">
    <text evidence="7">The sequence shown here is derived from an EMBL/GenBank/DDBJ whole genome shotgun (WGS) entry which is preliminary data.</text>
</comment>
<evidence type="ECO:0000256" key="3">
    <source>
        <dbReference type="ARBA" id="ARBA00022989"/>
    </source>
</evidence>
<dbReference type="Pfam" id="PF01699">
    <property type="entry name" value="Na_Ca_ex"/>
    <property type="match status" value="2"/>
</dbReference>
<feature type="transmembrane region" description="Helical" evidence="5">
    <location>
        <begin position="292"/>
        <end position="309"/>
    </location>
</feature>
<gene>
    <name evidence="7" type="ORF">ACFSKV_01805</name>
</gene>
<feature type="transmembrane region" description="Helical" evidence="5">
    <location>
        <begin position="240"/>
        <end position="260"/>
    </location>
</feature>
<feature type="transmembrane region" description="Helical" evidence="5">
    <location>
        <begin position="205"/>
        <end position="228"/>
    </location>
</feature>
<feature type="transmembrane region" description="Helical" evidence="5">
    <location>
        <begin position="266"/>
        <end position="285"/>
    </location>
</feature>
<reference evidence="8" key="1">
    <citation type="journal article" date="2019" name="Int. J. Syst. Evol. Microbiol.">
        <title>The Global Catalogue of Microorganisms (GCM) 10K type strain sequencing project: providing services to taxonomists for standard genome sequencing and annotation.</title>
        <authorList>
            <consortium name="The Broad Institute Genomics Platform"/>
            <consortium name="The Broad Institute Genome Sequencing Center for Infectious Disease"/>
            <person name="Wu L."/>
            <person name="Ma J."/>
        </authorList>
    </citation>
    <scope>NUCLEOTIDE SEQUENCE [LARGE SCALE GENOMIC DNA]</scope>
    <source>
        <strain evidence="8">KCTC 19812</strain>
    </source>
</reference>
<evidence type="ECO:0000313" key="7">
    <source>
        <dbReference type="EMBL" id="MFD2200282.1"/>
    </source>
</evidence>
<organism evidence="7 8">
    <name type="scientific">Shivajiella indica</name>
    <dbReference type="NCBI Taxonomy" id="872115"/>
    <lineage>
        <taxon>Bacteria</taxon>
        <taxon>Pseudomonadati</taxon>
        <taxon>Bacteroidota</taxon>
        <taxon>Cytophagia</taxon>
        <taxon>Cytophagales</taxon>
        <taxon>Cyclobacteriaceae</taxon>
        <taxon>Shivajiella</taxon>
    </lineage>
</organism>
<evidence type="ECO:0000256" key="2">
    <source>
        <dbReference type="ARBA" id="ARBA00022692"/>
    </source>
</evidence>
<dbReference type="InterPro" id="IPR004481">
    <property type="entry name" value="K/Na/Ca-exchanger"/>
</dbReference>
<dbReference type="RefSeq" id="WP_380799914.1">
    <property type="nucleotide sequence ID" value="NZ_JBHUIV010000004.1"/>
</dbReference>
<dbReference type="Gene3D" id="1.20.1420.30">
    <property type="entry name" value="NCX, central ion-binding region"/>
    <property type="match status" value="1"/>
</dbReference>
<keyword evidence="8" id="KW-1185">Reference proteome</keyword>
<proteinExistence type="predicted"/>
<dbReference type="Gene3D" id="6.10.280.80">
    <property type="entry name" value="NCX, peripheral helical region"/>
    <property type="match status" value="1"/>
</dbReference>
<dbReference type="EMBL" id="JBHUIV010000004">
    <property type="protein sequence ID" value="MFD2200282.1"/>
    <property type="molecule type" value="Genomic_DNA"/>
</dbReference>
<keyword evidence="4 5" id="KW-0472">Membrane</keyword>
<feature type="transmembrane region" description="Helical" evidence="5">
    <location>
        <begin position="167"/>
        <end position="185"/>
    </location>
</feature>
<evidence type="ECO:0000256" key="1">
    <source>
        <dbReference type="ARBA" id="ARBA00004141"/>
    </source>
</evidence>
<dbReference type="InterPro" id="IPR044880">
    <property type="entry name" value="NCX_ion-bd_dom_sf"/>
</dbReference>
<feature type="transmembrane region" description="Helical" evidence="5">
    <location>
        <begin position="76"/>
        <end position="94"/>
    </location>
</feature>
<feature type="transmembrane region" description="Helical" evidence="5">
    <location>
        <begin position="101"/>
        <end position="121"/>
    </location>
</feature>
<name>A0ABW5B2F0_9BACT</name>
<dbReference type="PANTHER" id="PTHR10846">
    <property type="entry name" value="SODIUM/POTASSIUM/CALCIUM EXCHANGER"/>
    <property type="match status" value="1"/>
</dbReference>
<evidence type="ECO:0000256" key="4">
    <source>
        <dbReference type="ARBA" id="ARBA00023136"/>
    </source>
</evidence>
<dbReference type="NCBIfam" id="TIGR00367">
    <property type="entry name" value="calcium/sodium antiporter"/>
    <property type="match status" value="1"/>
</dbReference>
<keyword evidence="3 5" id="KW-1133">Transmembrane helix</keyword>
<evidence type="ECO:0000313" key="8">
    <source>
        <dbReference type="Proteomes" id="UP001597414"/>
    </source>
</evidence>
<feature type="domain" description="Sodium/calcium exchanger membrane region" evidence="6">
    <location>
        <begin position="3"/>
        <end position="142"/>
    </location>
</feature>
<protein>
    <submittedName>
        <fullName evidence="7">Calcium/sodium antiporter</fullName>
    </submittedName>
</protein>
<keyword evidence="2 5" id="KW-0812">Transmembrane</keyword>
<dbReference type="Proteomes" id="UP001597414">
    <property type="component" value="Unassembled WGS sequence"/>
</dbReference>
<comment type="subcellular location">
    <subcellularLocation>
        <location evidence="1">Membrane</location>
        <topology evidence="1">Multi-pass membrane protein</topology>
    </subcellularLocation>
</comment>
<sequence>MVYLVLVLGLVILLAGGKYLVDGASDLAARFGLSPGLIGLTVVAFGTSAPELLVSINAALKGNSEIALGNVIGSNIANISLVLGISAVLYPIIIYKSVLKLDYLATLICSILFFILAYNGIISRMEGILLFVIMLFLNWYFFKKLSKVDEEIISEEEVEEMIKKTPLAYSLFFFILGVLGLYFGSDLFVDSAVKISEIFGVSERVIGITVIAIGTSLPEMVTSVIAAIKKQTDIAIGNILGSNIMNILAIIGITSMISPIPVADVFLKQDFIWMVGITILLFPILRSKLQISRWEGLLLLAIYGVYIYALL</sequence>